<dbReference type="InterPro" id="IPR025660">
    <property type="entry name" value="Pept_his_AS"/>
</dbReference>
<dbReference type="SMART" id="SM00848">
    <property type="entry name" value="Inhibitor_I29"/>
    <property type="match status" value="1"/>
</dbReference>
<accession>A0A811KVL6</accession>
<dbReference type="CDD" id="cd02248">
    <property type="entry name" value="Peptidase_C1A"/>
    <property type="match status" value="1"/>
</dbReference>
<dbReference type="InterPro" id="IPR013128">
    <property type="entry name" value="Peptidase_C1A"/>
</dbReference>
<evidence type="ECO:0000256" key="1">
    <source>
        <dbReference type="ARBA" id="ARBA00008455"/>
    </source>
</evidence>
<dbReference type="InterPro" id="IPR013201">
    <property type="entry name" value="Prot_inhib_I29"/>
</dbReference>
<evidence type="ECO:0000313" key="6">
    <source>
        <dbReference type="Proteomes" id="UP000614601"/>
    </source>
</evidence>
<feature type="signal peptide" evidence="2">
    <location>
        <begin position="1"/>
        <end position="15"/>
    </location>
</feature>
<dbReference type="Pfam" id="PF00112">
    <property type="entry name" value="Peptidase_C1"/>
    <property type="match status" value="1"/>
</dbReference>
<keyword evidence="6" id="KW-1185">Reference proteome</keyword>
<dbReference type="Pfam" id="PF08246">
    <property type="entry name" value="Inhibitor_I29"/>
    <property type="match status" value="1"/>
</dbReference>
<dbReference type="Proteomes" id="UP000783686">
    <property type="component" value="Unassembled WGS sequence"/>
</dbReference>
<dbReference type="OrthoDB" id="5821723at2759"/>
<dbReference type="SMART" id="SM00645">
    <property type="entry name" value="Pept_C1"/>
    <property type="match status" value="1"/>
</dbReference>
<dbReference type="InterPro" id="IPR038765">
    <property type="entry name" value="Papain-like_cys_pep_sf"/>
</dbReference>
<dbReference type="AlphaFoldDB" id="A0A811KVL6"/>
<dbReference type="Proteomes" id="UP000614601">
    <property type="component" value="Unassembled WGS sequence"/>
</dbReference>
<evidence type="ECO:0000256" key="2">
    <source>
        <dbReference type="SAM" id="SignalP"/>
    </source>
</evidence>
<organism evidence="5 6">
    <name type="scientific">Bursaphelenchus okinawaensis</name>
    <dbReference type="NCBI Taxonomy" id="465554"/>
    <lineage>
        <taxon>Eukaryota</taxon>
        <taxon>Metazoa</taxon>
        <taxon>Ecdysozoa</taxon>
        <taxon>Nematoda</taxon>
        <taxon>Chromadorea</taxon>
        <taxon>Rhabditida</taxon>
        <taxon>Tylenchina</taxon>
        <taxon>Tylenchomorpha</taxon>
        <taxon>Aphelenchoidea</taxon>
        <taxon>Aphelenchoididae</taxon>
        <taxon>Bursaphelenchus</taxon>
    </lineage>
</organism>
<dbReference type="PRINTS" id="PR00705">
    <property type="entry name" value="PAPAIN"/>
</dbReference>
<proteinExistence type="inferred from homology"/>
<dbReference type="Gene3D" id="3.90.70.10">
    <property type="entry name" value="Cysteine proteinases"/>
    <property type="match status" value="1"/>
</dbReference>
<feature type="domain" description="Cathepsin propeptide inhibitor" evidence="4">
    <location>
        <begin position="74"/>
        <end position="130"/>
    </location>
</feature>
<dbReference type="InterPro" id="IPR039417">
    <property type="entry name" value="Peptidase_C1A_papain-like"/>
</dbReference>
<dbReference type="InterPro" id="IPR000668">
    <property type="entry name" value="Peptidase_C1A_C"/>
</dbReference>
<dbReference type="GO" id="GO:0006508">
    <property type="term" value="P:proteolysis"/>
    <property type="evidence" value="ECO:0007669"/>
    <property type="project" value="InterPro"/>
</dbReference>
<sequence>MLKSLILLSVAFTSAFVVEKNLNTDKLNFLGKEDVTHVLSRFKELGQDTKTALLLAFEVGCNVTLEDHEDFKKFFLHIIKYKKTYSTDAEVRFRFNVVKDSLRKVEKYQKENPEAQYGLTKLSDLTSEEFHRSYANLDYKAYKAARLNSKNSTRKAAPIKEDLPQHHDWREQGKVTSIKDQVKCGACFAFAAVGAIEGMHAIRHNELVDLSVQQSLSCGNNKGCGGGDPNSVLEYHTDHEIARWDDYPYVVGNGEAMPPCDETKPGVTSLDRSGWLDADEEVMRSTVFNNGPIVVGIDGERLKEYQGGIMHGEHGELNHAVLVVGYGFEPEDHWLIKNSWGTGWGDDGYARIGRNKNDLGIGEQPLAAYIDN</sequence>
<dbReference type="EMBL" id="CAJFCW020000004">
    <property type="protein sequence ID" value="CAG9112109.1"/>
    <property type="molecule type" value="Genomic_DNA"/>
</dbReference>
<dbReference type="PROSITE" id="PS00639">
    <property type="entry name" value="THIOL_PROTEASE_HIS"/>
    <property type="match status" value="1"/>
</dbReference>
<dbReference type="PANTHER" id="PTHR12411">
    <property type="entry name" value="CYSTEINE PROTEASE FAMILY C1-RELATED"/>
    <property type="match status" value="1"/>
</dbReference>
<evidence type="ECO:0000259" key="3">
    <source>
        <dbReference type="SMART" id="SM00645"/>
    </source>
</evidence>
<feature type="chain" id="PRO_5035595391" evidence="2">
    <location>
        <begin position="16"/>
        <end position="372"/>
    </location>
</feature>
<protein>
    <submittedName>
        <fullName evidence="5">Uncharacterized protein</fullName>
    </submittedName>
</protein>
<dbReference type="EMBL" id="CAJFDH010000004">
    <property type="protein sequence ID" value="CAD5218912.1"/>
    <property type="molecule type" value="Genomic_DNA"/>
</dbReference>
<dbReference type="SUPFAM" id="SSF54001">
    <property type="entry name" value="Cysteine proteinases"/>
    <property type="match status" value="1"/>
</dbReference>
<feature type="domain" description="Peptidase C1A papain C-terminal" evidence="3">
    <location>
        <begin position="163"/>
        <end position="369"/>
    </location>
</feature>
<evidence type="ECO:0000313" key="5">
    <source>
        <dbReference type="EMBL" id="CAD5218912.1"/>
    </source>
</evidence>
<reference evidence="5" key="1">
    <citation type="submission" date="2020-09" db="EMBL/GenBank/DDBJ databases">
        <authorList>
            <person name="Kikuchi T."/>
        </authorList>
    </citation>
    <scope>NUCLEOTIDE SEQUENCE</scope>
    <source>
        <strain evidence="5">SH1</strain>
    </source>
</reference>
<gene>
    <name evidence="5" type="ORF">BOKJ2_LOCUS8122</name>
</gene>
<comment type="caution">
    <text evidence="5">The sequence shown here is derived from an EMBL/GenBank/DDBJ whole genome shotgun (WGS) entry which is preliminary data.</text>
</comment>
<keyword evidence="2" id="KW-0732">Signal</keyword>
<name>A0A811KVL6_9BILA</name>
<comment type="similarity">
    <text evidence="1">Belongs to the peptidase C1 family.</text>
</comment>
<dbReference type="GO" id="GO:0008234">
    <property type="term" value="F:cysteine-type peptidase activity"/>
    <property type="evidence" value="ECO:0007669"/>
    <property type="project" value="InterPro"/>
</dbReference>
<evidence type="ECO:0000259" key="4">
    <source>
        <dbReference type="SMART" id="SM00848"/>
    </source>
</evidence>